<feature type="transmembrane region" description="Helical" evidence="10">
    <location>
        <begin position="189"/>
        <end position="210"/>
    </location>
</feature>
<dbReference type="FunFam" id="1.20.1280.290:FF:000002">
    <property type="entry name" value="Bidirectional sugar transporter SWEET"/>
    <property type="match status" value="1"/>
</dbReference>
<organism evidence="11 12">
    <name type="scientific">Lolium multiflorum</name>
    <name type="common">Italian ryegrass</name>
    <name type="synonym">Lolium perenne subsp. multiflorum</name>
    <dbReference type="NCBI Taxonomy" id="4521"/>
    <lineage>
        <taxon>Eukaryota</taxon>
        <taxon>Viridiplantae</taxon>
        <taxon>Streptophyta</taxon>
        <taxon>Embryophyta</taxon>
        <taxon>Tracheophyta</taxon>
        <taxon>Spermatophyta</taxon>
        <taxon>Magnoliopsida</taxon>
        <taxon>Liliopsida</taxon>
        <taxon>Poales</taxon>
        <taxon>Poaceae</taxon>
        <taxon>BOP clade</taxon>
        <taxon>Pooideae</taxon>
        <taxon>Poodae</taxon>
        <taxon>Poeae</taxon>
        <taxon>Poeae Chloroplast Group 2 (Poeae type)</taxon>
        <taxon>Loliodinae</taxon>
        <taxon>Loliinae</taxon>
        <taxon>Lolium</taxon>
    </lineage>
</organism>
<keyword evidence="9 10" id="KW-0472">Membrane</keyword>
<keyword evidence="7" id="KW-0677">Repeat</keyword>
<reference evidence="11" key="1">
    <citation type="submission" date="2023-07" db="EMBL/GenBank/DDBJ databases">
        <title>A chromosome-level genome assembly of Lolium multiflorum.</title>
        <authorList>
            <person name="Chen Y."/>
            <person name="Copetti D."/>
            <person name="Kolliker R."/>
            <person name="Studer B."/>
        </authorList>
    </citation>
    <scope>NUCLEOTIDE SEQUENCE</scope>
    <source>
        <strain evidence="11">02402/16</strain>
        <tissue evidence="11">Leaf</tissue>
    </source>
</reference>
<proteinExistence type="inferred from homology"/>
<dbReference type="Pfam" id="PF03083">
    <property type="entry name" value="MtN3_slv"/>
    <property type="match status" value="2"/>
</dbReference>
<evidence type="ECO:0000313" key="11">
    <source>
        <dbReference type="EMBL" id="KAK1668629.1"/>
    </source>
</evidence>
<evidence type="ECO:0008006" key="13">
    <source>
        <dbReference type="Google" id="ProtNLM"/>
    </source>
</evidence>
<dbReference type="InterPro" id="IPR047664">
    <property type="entry name" value="SWEET"/>
</dbReference>
<evidence type="ECO:0000256" key="6">
    <source>
        <dbReference type="ARBA" id="ARBA00022692"/>
    </source>
</evidence>
<evidence type="ECO:0000256" key="5">
    <source>
        <dbReference type="ARBA" id="ARBA00022597"/>
    </source>
</evidence>
<keyword evidence="5" id="KW-0762">Sugar transport</keyword>
<dbReference type="Gene3D" id="1.20.1280.290">
    <property type="match status" value="2"/>
</dbReference>
<keyword evidence="8 10" id="KW-1133">Transmembrane helix</keyword>
<dbReference type="GO" id="GO:0005886">
    <property type="term" value="C:plasma membrane"/>
    <property type="evidence" value="ECO:0007669"/>
    <property type="project" value="UniProtKB-SubCell"/>
</dbReference>
<comment type="caution">
    <text evidence="11">The sequence shown here is derived from an EMBL/GenBank/DDBJ whole genome shotgun (WGS) entry which is preliminary data.</text>
</comment>
<dbReference type="PANTHER" id="PTHR10791:SF241">
    <property type="entry name" value="BIDIRECTIONAL SUGAR TRANSPORTER SWEET1A"/>
    <property type="match status" value="1"/>
</dbReference>
<evidence type="ECO:0000256" key="9">
    <source>
        <dbReference type="ARBA" id="ARBA00023136"/>
    </source>
</evidence>
<keyword evidence="3" id="KW-0813">Transport</keyword>
<evidence type="ECO:0000256" key="1">
    <source>
        <dbReference type="ARBA" id="ARBA00004651"/>
    </source>
</evidence>
<keyword evidence="4" id="KW-1003">Cell membrane</keyword>
<evidence type="ECO:0000256" key="3">
    <source>
        <dbReference type="ARBA" id="ARBA00022448"/>
    </source>
</evidence>
<feature type="transmembrane region" description="Helical" evidence="10">
    <location>
        <begin position="68"/>
        <end position="91"/>
    </location>
</feature>
<evidence type="ECO:0000313" key="12">
    <source>
        <dbReference type="Proteomes" id="UP001231189"/>
    </source>
</evidence>
<evidence type="ECO:0000256" key="7">
    <source>
        <dbReference type="ARBA" id="ARBA00022737"/>
    </source>
</evidence>
<dbReference type="GO" id="GO:0051119">
    <property type="term" value="F:sugar transmembrane transporter activity"/>
    <property type="evidence" value="ECO:0007669"/>
    <property type="project" value="InterPro"/>
</dbReference>
<protein>
    <recommendedName>
        <fullName evidence="13">Bidirectional sugar transporter SWEET</fullName>
    </recommendedName>
</protein>
<dbReference type="EMBL" id="JAUUTY010000003">
    <property type="protein sequence ID" value="KAK1668629.1"/>
    <property type="molecule type" value="Genomic_DNA"/>
</dbReference>
<evidence type="ECO:0000256" key="8">
    <source>
        <dbReference type="ARBA" id="ARBA00022989"/>
    </source>
</evidence>
<feature type="transmembrane region" description="Helical" evidence="10">
    <location>
        <begin position="43"/>
        <end position="62"/>
    </location>
</feature>
<feature type="transmembrane region" description="Helical" evidence="10">
    <location>
        <begin position="98"/>
        <end position="121"/>
    </location>
</feature>
<accession>A0AAD8T2Y1</accession>
<comment type="similarity">
    <text evidence="2">Belongs to the SWEET sugar transporter family.</text>
</comment>
<dbReference type="FunFam" id="1.20.1280.290:FF:000014">
    <property type="entry name" value="Bidirectional sugar transporter SWEET"/>
    <property type="match status" value="1"/>
</dbReference>
<feature type="transmembrane region" description="Helical" evidence="10">
    <location>
        <begin position="133"/>
        <end position="154"/>
    </location>
</feature>
<evidence type="ECO:0000256" key="2">
    <source>
        <dbReference type="ARBA" id="ARBA00007809"/>
    </source>
</evidence>
<keyword evidence="12" id="KW-1185">Reference proteome</keyword>
<evidence type="ECO:0000256" key="4">
    <source>
        <dbReference type="ARBA" id="ARBA00022475"/>
    </source>
</evidence>
<gene>
    <name evidence="11" type="ORF">QYE76_056788</name>
</gene>
<keyword evidence="6 10" id="KW-0812">Transmembrane</keyword>
<feature type="transmembrane region" description="Helical" evidence="10">
    <location>
        <begin position="161"/>
        <end position="183"/>
    </location>
</feature>
<dbReference type="InterPro" id="IPR004316">
    <property type="entry name" value="SWEET_rpt"/>
</dbReference>
<dbReference type="AlphaFoldDB" id="A0AAD8T2Y1"/>
<sequence length="380" mass="40041">MEHVARFFFGVSGNVIALFLFLSPMVTFWRIIKMKSTQDFSGVPYNVALLNCLLLAWYGLPFVSPNNILLSTINVTGSVIEAIYVVIFLIFAERRSRLRLLGLLGGVVAIFTTVVLVSLLALHGNGRDVFCGVAGTVSCICMYAAPLSVMRLVIKTKSVEFMPLLLSLSVFLCGTSWFIYGLLGLDPFIYIPNGCGCFLGMVQLILYAIYRKNKGPATALAGKGDPAAVVEVEGAKKAAAPVEVAEVKIKVDDIVAVDKSAVKGEPSAAGEEVEDAKKAAAAVEMAEVKIKIDDIVAVDKSAVKGESSAAGEQVEDANKAAAAVEMAEVKIKVADTVAVDESAVKGEDAKKAATAVEMAEAKIKVAGTVAVDESAVAALV</sequence>
<comment type="subcellular location">
    <subcellularLocation>
        <location evidence="1">Cell membrane</location>
        <topology evidence="1">Multi-pass membrane protein</topology>
    </subcellularLocation>
</comment>
<feature type="transmembrane region" description="Helical" evidence="10">
    <location>
        <begin position="6"/>
        <end position="31"/>
    </location>
</feature>
<evidence type="ECO:0000256" key="10">
    <source>
        <dbReference type="SAM" id="Phobius"/>
    </source>
</evidence>
<dbReference type="PANTHER" id="PTHR10791">
    <property type="entry name" value="RAG1-ACTIVATING PROTEIN 1"/>
    <property type="match status" value="1"/>
</dbReference>
<name>A0AAD8T2Y1_LOLMU</name>
<dbReference type="Proteomes" id="UP001231189">
    <property type="component" value="Unassembled WGS sequence"/>
</dbReference>